<dbReference type="STRING" id="312017.I7LWK0"/>
<feature type="domain" description="Biotin carboxylation" evidence="12">
    <location>
        <begin position="1"/>
        <end position="448"/>
    </location>
</feature>
<evidence type="ECO:0000256" key="7">
    <source>
        <dbReference type="ARBA" id="ARBA00023128"/>
    </source>
</evidence>
<dbReference type="InterPro" id="IPR005479">
    <property type="entry name" value="CPAse_ATP-bd"/>
</dbReference>
<evidence type="ECO:0000256" key="1">
    <source>
        <dbReference type="ARBA" id="ARBA00001953"/>
    </source>
</evidence>
<dbReference type="PROSITE" id="PS50975">
    <property type="entry name" value="ATP_GRASP"/>
    <property type="match status" value="1"/>
</dbReference>
<dbReference type="Gene3D" id="3.30.470.20">
    <property type="entry name" value="ATP-grasp fold, B domain"/>
    <property type="match status" value="1"/>
</dbReference>
<dbReference type="InterPro" id="IPR005482">
    <property type="entry name" value="Biotin_COase_C"/>
</dbReference>
<reference evidence="14" key="1">
    <citation type="journal article" date="2006" name="PLoS Biol.">
        <title>Macronuclear genome sequence of the ciliate Tetrahymena thermophila, a model eukaryote.</title>
        <authorList>
            <person name="Eisen J.A."/>
            <person name="Coyne R.S."/>
            <person name="Wu M."/>
            <person name="Wu D."/>
            <person name="Thiagarajan M."/>
            <person name="Wortman J.R."/>
            <person name="Badger J.H."/>
            <person name="Ren Q."/>
            <person name="Amedeo P."/>
            <person name="Jones K.M."/>
            <person name="Tallon L.J."/>
            <person name="Delcher A.L."/>
            <person name="Salzberg S.L."/>
            <person name="Silva J.C."/>
            <person name="Haas B.J."/>
            <person name="Majoros W.H."/>
            <person name="Farzad M."/>
            <person name="Carlton J.M."/>
            <person name="Smith R.K. Jr."/>
            <person name="Garg J."/>
            <person name="Pearlman R.E."/>
            <person name="Karrer K.M."/>
            <person name="Sun L."/>
            <person name="Manning G."/>
            <person name="Elde N.C."/>
            <person name="Turkewitz A.P."/>
            <person name="Asai D.J."/>
            <person name="Wilkes D.E."/>
            <person name="Wang Y."/>
            <person name="Cai H."/>
            <person name="Collins K."/>
            <person name="Stewart B.A."/>
            <person name="Lee S.R."/>
            <person name="Wilamowska K."/>
            <person name="Weinberg Z."/>
            <person name="Ruzzo W.L."/>
            <person name="Wloga D."/>
            <person name="Gaertig J."/>
            <person name="Frankel J."/>
            <person name="Tsao C.-C."/>
            <person name="Gorovsky M.A."/>
            <person name="Keeling P.J."/>
            <person name="Waller R.F."/>
            <person name="Patron N.J."/>
            <person name="Cherry J.M."/>
            <person name="Stover N.A."/>
            <person name="Krieger C.J."/>
            <person name="del Toro C."/>
            <person name="Ryder H.F."/>
            <person name="Williamson S.C."/>
            <person name="Barbeau R.A."/>
            <person name="Hamilton E.P."/>
            <person name="Orias E."/>
        </authorList>
    </citation>
    <scope>NUCLEOTIDE SEQUENCE [LARGE SCALE GENOMIC DNA]</scope>
    <source>
        <strain evidence="14">SB210</strain>
    </source>
</reference>
<dbReference type="InterPro" id="IPR050856">
    <property type="entry name" value="Biotin_carboxylase_complex"/>
</dbReference>
<dbReference type="InterPro" id="IPR011761">
    <property type="entry name" value="ATP-grasp"/>
</dbReference>
<evidence type="ECO:0000313" key="13">
    <source>
        <dbReference type="EMBL" id="EAS02033.1"/>
    </source>
</evidence>
<dbReference type="FunFam" id="3.30.470.20:FF:000028">
    <property type="entry name" value="Methylcrotonoyl-CoA carboxylase subunit alpha, mitochondrial"/>
    <property type="match status" value="1"/>
</dbReference>
<keyword evidence="7" id="KW-0496">Mitochondrion</keyword>
<dbReference type="FunFam" id="3.30.1490.20:FF:000003">
    <property type="entry name" value="acetyl-CoA carboxylase isoform X1"/>
    <property type="match status" value="1"/>
</dbReference>
<dbReference type="InterPro" id="IPR000089">
    <property type="entry name" value="Biotin_lipoyl"/>
</dbReference>
<dbReference type="FunFam" id="3.40.50.20:FF:000010">
    <property type="entry name" value="Propionyl-CoA carboxylase subunit alpha"/>
    <property type="match status" value="1"/>
</dbReference>
<dbReference type="Pfam" id="PF02786">
    <property type="entry name" value="CPSase_L_D2"/>
    <property type="match status" value="1"/>
</dbReference>
<evidence type="ECO:0000256" key="3">
    <source>
        <dbReference type="ARBA" id="ARBA00022598"/>
    </source>
</evidence>
<dbReference type="InterPro" id="IPR011054">
    <property type="entry name" value="Rudment_hybrid_motif"/>
</dbReference>
<comment type="cofactor">
    <cofactor evidence="1">
        <name>biotin</name>
        <dbReference type="ChEBI" id="CHEBI:57586"/>
    </cofactor>
</comment>
<dbReference type="SMART" id="SM00878">
    <property type="entry name" value="Biotin_carb_C"/>
    <property type="match status" value="1"/>
</dbReference>
<dbReference type="InterPro" id="IPR001882">
    <property type="entry name" value="Biotin_BS"/>
</dbReference>
<dbReference type="AlphaFoldDB" id="I7LWK0"/>
<protein>
    <submittedName>
        <fullName evidence="13">Methylcrotonoyl-CoA carboxylase subunit alpha</fullName>
    </submittedName>
</protein>
<dbReference type="InterPro" id="IPR011053">
    <property type="entry name" value="Single_hybrid_motif"/>
</dbReference>
<proteinExistence type="predicted"/>
<evidence type="ECO:0000256" key="6">
    <source>
        <dbReference type="ARBA" id="ARBA00022946"/>
    </source>
</evidence>
<dbReference type="GO" id="GO:0004485">
    <property type="term" value="F:methylcrotonoyl-CoA carboxylase activity"/>
    <property type="evidence" value="ECO:0007669"/>
    <property type="project" value="TreeGrafter"/>
</dbReference>
<evidence type="ECO:0000259" key="10">
    <source>
        <dbReference type="PROSITE" id="PS50968"/>
    </source>
</evidence>
<dbReference type="Proteomes" id="UP000009168">
    <property type="component" value="Unassembled WGS sequence"/>
</dbReference>
<dbReference type="Pfam" id="PF00289">
    <property type="entry name" value="Biotin_carb_N"/>
    <property type="match status" value="1"/>
</dbReference>
<dbReference type="RefSeq" id="XP_001022278.1">
    <property type="nucleotide sequence ID" value="XM_001022278.3"/>
</dbReference>
<evidence type="ECO:0000256" key="9">
    <source>
        <dbReference type="PROSITE-ProRule" id="PRU00409"/>
    </source>
</evidence>
<dbReference type="PROSITE" id="PS50979">
    <property type="entry name" value="BC"/>
    <property type="match status" value="1"/>
</dbReference>
<evidence type="ECO:0000256" key="5">
    <source>
        <dbReference type="ARBA" id="ARBA00022840"/>
    </source>
</evidence>
<keyword evidence="8" id="KW-0092">Biotin</keyword>
<dbReference type="SUPFAM" id="SSF52440">
    <property type="entry name" value="PreATP-grasp domain"/>
    <property type="match status" value="1"/>
</dbReference>
<evidence type="ECO:0000256" key="2">
    <source>
        <dbReference type="ARBA" id="ARBA00004305"/>
    </source>
</evidence>
<keyword evidence="4 9" id="KW-0547">Nucleotide-binding</keyword>
<comment type="subcellular location">
    <subcellularLocation>
        <location evidence="2">Mitochondrion matrix</location>
    </subcellularLocation>
</comment>
<dbReference type="PANTHER" id="PTHR18866">
    <property type="entry name" value="CARBOXYLASE:PYRUVATE/ACETYL-COA/PROPIONYL-COA CARBOXYLASE"/>
    <property type="match status" value="1"/>
</dbReference>
<dbReference type="Gene3D" id="2.40.50.100">
    <property type="match status" value="1"/>
</dbReference>
<dbReference type="SUPFAM" id="SSF51246">
    <property type="entry name" value="Rudiment single hybrid motif"/>
    <property type="match status" value="1"/>
</dbReference>
<evidence type="ECO:0000256" key="4">
    <source>
        <dbReference type="ARBA" id="ARBA00022741"/>
    </source>
</evidence>
<dbReference type="OMA" id="FINKPKH"/>
<dbReference type="KEGG" id="tet:TTHERM_00502240"/>
<dbReference type="GO" id="GO:0005759">
    <property type="term" value="C:mitochondrial matrix"/>
    <property type="evidence" value="ECO:0007669"/>
    <property type="project" value="UniProtKB-SubCell"/>
</dbReference>
<dbReference type="GeneID" id="7825626"/>
<accession>I7LWK0</accession>
<sequence length="673" mass="75892">MINKLLIANRGEIACRVIRTAKKMGIKTVAIYSDIDRDSKFVSMADQAYRVGPAPSLQSYLNSQKIIEIAHDSNCSAIHPGFGFLSENADFADECTTNKIIFVGPPTDAIRKMGSKSESKIIMTNAKVPVVPGYHGENQDKDYLFEQARSIGFPVLIKAVLGGGGKGMRIVTKESEFFEALESAKRESLKAFKDDRVLIEKYIQKPRHIEVQVFGDHHGNYVHLFERDCSIQRRHQKVIEEAPSNINWDLRNSIGSSAVDAAKAVGYYNAGTVEFIFDLISNQYYFMEMNTRLQVEHPISEMITGEDFVEWQLRVAQGEKLPKTQDQLKIRGHSIEARIYSEDPYNNFLPGNGNLEFFREPKEEPGVIRLESGVREGDDISIFYDPMIAKLVVWGKDRSAAIGTLNKALNDYKVVGLPTNLRFLRTCSQHPDFLKGEYDTGFIEKHKKDLLQQVTKIENQYIMSAVVSKISQNLKNTKLHSTLQNFRLNHHKSENFILKASAAFINTELKYEVNVEYPGNGLMNITIKNPSKHTVIKRFENVAYTLTTESQINITSSENTVNTDFLIRGEDCVVFNEFGDALHFTFENNLVENRSSTSNDTQDPNIIKAPMPCTLVKVNVKQGDKVSAGQPIVILEAMKMEHVIKAKKDGVVKAVKFRDGEFVQAGKLIVELE</sequence>
<evidence type="ECO:0000259" key="12">
    <source>
        <dbReference type="PROSITE" id="PS50979"/>
    </source>
</evidence>
<dbReference type="Pfam" id="PF02785">
    <property type="entry name" value="Biotin_carb_C"/>
    <property type="match status" value="1"/>
</dbReference>
<dbReference type="InParanoid" id="I7LWK0"/>
<dbReference type="GO" id="GO:0046872">
    <property type="term" value="F:metal ion binding"/>
    <property type="evidence" value="ECO:0007669"/>
    <property type="project" value="InterPro"/>
</dbReference>
<dbReference type="OrthoDB" id="196847at2759"/>
<evidence type="ECO:0000256" key="8">
    <source>
        <dbReference type="ARBA" id="ARBA00023267"/>
    </source>
</evidence>
<dbReference type="HOGENOM" id="CLU_000395_3_1_1"/>
<dbReference type="SUPFAM" id="SSF56059">
    <property type="entry name" value="Glutathione synthetase ATP-binding domain-like"/>
    <property type="match status" value="1"/>
</dbReference>
<dbReference type="PROSITE" id="PS00867">
    <property type="entry name" value="CPSASE_2"/>
    <property type="match status" value="1"/>
</dbReference>
<dbReference type="InterPro" id="IPR011764">
    <property type="entry name" value="Biotin_carboxylation_dom"/>
</dbReference>
<dbReference type="PROSITE" id="PS50968">
    <property type="entry name" value="BIOTINYL_LIPOYL"/>
    <property type="match status" value="1"/>
</dbReference>
<name>I7LWK0_TETTS</name>
<evidence type="ECO:0000259" key="11">
    <source>
        <dbReference type="PROSITE" id="PS50975"/>
    </source>
</evidence>
<organism evidence="13 14">
    <name type="scientific">Tetrahymena thermophila (strain SB210)</name>
    <dbReference type="NCBI Taxonomy" id="312017"/>
    <lineage>
        <taxon>Eukaryota</taxon>
        <taxon>Sar</taxon>
        <taxon>Alveolata</taxon>
        <taxon>Ciliophora</taxon>
        <taxon>Intramacronucleata</taxon>
        <taxon>Oligohymenophorea</taxon>
        <taxon>Hymenostomatida</taxon>
        <taxon>Tetrahymenina</taxon>
        <taxon>Tetrahymenidae</taxon>
        <taxon>Tetrahymena</taxon>
    </lineage>
</organism>
<keyword evidence="3" id="KW-0436">Ligase</keyword>
<dbReference type="FunFam" id="2.40.50.100:FF:000003">
    <property type="entry name" value="Acetyl-CoA carboxylase biotin carboxyl carrier protein"/>
    <property type="match status" value="1"/>
</dbReference>
<dbReference type="eggNOG" id="KOG0238">
    <property type="taxonomic scope" value="Eukaryota"/>
</dbReference>
<keyword evidence="6" id="KW-0809">Transit peptide</keyword>
<dbReference type="PANTHER" id="PTHR18866:SF33">
    <property type="entry name" value="METHYLCROTONOYL-COA CARBOXYLASE SUBUNIT ALPHA, MITOCHONDRIAL-RELATED"/>
    <property type="match status" value="1"/>
</dbReference>
<gene>
    <name evidence="13" type="ORF">TTHERM_00502240</name>
</gene>
<evidence type="ECO:0000313" key="14">
    <source>
        <dbReference type="Proteomes" id="UP000009168"/>
    </source>
</evidence>
<dbReference type="InterPro" id="IPR016185">
    <property type="entry name" value="PreATP-grasp_dom_sf"/>
</dbReference>
<dbReference type="InterPro" id="IPR005481">
    <property type="entry name" value="BC-like_N"/>
</dbReference>
<feature type="domain" description="ATP-grasp" evidence="11">
    <location>
        <begin position="120"/>
        <end position="317"/>
    </location>
</feature>
<dbReference type="GO" id="GO:0005524">
    <property type="term" value="F:ATP binding"/>
    <property type="evidence" value="ECO:0007669"/>
    <property type="project" value="UniProtKB-UniRule"/>
</dbReference>
<keyword evidence="5 9" id="KW-0067">ATP-binding</keyword>
<dbReference type="PROSITE" id="PS00188">
    <property type="entry name" value="BIOTIN"/>
    <property type="match status" value="1"/>
</dbReference>
<keyword evidence="14" id="KW-1185">Reference proteome</keyword>
<dbReference type="SUPFAM" id="SSF51230">
    <property type="entry name" value="Single hybrid motif"/>
    <property type="match status" value="1"/>
</dbReference>
<dbReference type="Pfam" id="PF00364">
    <property type="entry name" value="Biotin_lipoyl"/>
    <property type="match status" value="1"/>
</dbReference>
<dbReference type="EMBL" id="GG662548">
    <property type="protein sequence ID" value="EAS02033.1"/>
    <property type="molecule type" value="Genomic_DNA"/>
</dbReference>
<dbReference type="CDD" id="cd06850">
    <property type="entry name" value="biotinyl_domain"/>
    <property type="match status" value="1"/>
</dbReference>
<feature type="domain" description="Lipoyl-binding" evidence="10">
    <location>
        <begin position="598"/>
        <end position="673"/>
    </location>
</feature>